<evidence type="ECO:0000259" key="2">
    <source>
        <dbReference type="PROSITE" id="PS51272"/>
    </source>
</evidence>
<sequence length="918" mass="95387">MLKERKTGNGTARRGWLRGIAAGLLAFALTISAWSGAMAAEGDAAATATPAAAPSRAQLDEALSALQSSLGKATPVSDWVALALARGGKPFGEKYLAQAEKSVAAGSLRLVTDYARTALAVNANGGDASKFGASKLNLLSKIANFDKMTAQGPNAPAYALLALNAADYQPGLNDRWTRDSLVKWLVDNRNADGGWSLVPGKSDVDVTGIVLMALAPYQDKEEVKNVTDAALTWLSGVQKDNGGFGSPESSESSVQVVIALTSLGIDPVQDARFVKNGKSVLARLLEFRLSDGSFTHVPGGKSDGLSSLYALLGLTAAQRYQDGLPSLYAGDRVGQTAELTVNGPSYQLAKGNVNGRTALDSLVQVLRKNNLPYEIEKHPQFGPFLKSIASTANGSYGGYDGWQYAVSRGGEWLTNLPGLASFVPQGGDKIVVYYGDNTALIHSVKVEPAAPREGQPVTVTVEKEIYDWDAGKAVVSPAEGARVTVGGQTGVTDKDGKVALKGLPIGTQTLTVNGYKLGALPAYVGYQTSVEVGSYVKKVTVRVEGDQGTIAVGAAQGGTALEAVENLLKGKNVSYEVKELSFGKYLSSIAGTAAGKFGGYDGWLYAVKDGASWIVPAVGIDSLLLEDGQEVVVYYGDNTKLPEPVVVTPTAPKPGEPVKVAVTYREMDWDAGKPGAPQPLAGVRVSAGGVSATTDANGNATLTGLKEGAYVLEVSGYASGKAPAAVRTVAPLTVGINFADAAKVSDWALESVRTVKAGGIMKGQNDSVAAFNPKAAVTRAEFVSALVRALGLAPLSGSDFKDVAATAWYAKDIQAASKAGLIAGVAPGQFAPEAKLTREQAAQLLMRALKLKAGSTTALADESQVSASAKAAVQAVMEQGWMTAYNGKFSPKMTMPREQAAVIAVRVLYRAGVGKLGK</sequence>
<dbReference type="Pfam" id="PF00395">
    <property type="entry name" value="SLH"/>
    <property type="match status" value="2"/>
</dbReference>
<keyword evidence="1" id="KW-0732">Signal</keyword>
<dbReference type="GO" id="GO:0030246">
    <property type="term" value="F:carbohydrate binding"/>
    <property type="evidence" value="ECO:0007669"/>
    <property type="project" value="InterPro"/>
</dbReference>
<dbReference type="PROSITE" id="PS51272">
    <property type="entry name" value="SLH"/>
    <property type="match status" value="2"/>
</dbReference>
<organism evidence="3 4">
    <name type="scientific">Cohnella candidum</name>
    <dbReference type="NCBI Taxonomy" id="2674991"/>
    <lineage>
        <taxon>Bacteria</taxon>
        <taxon>Bacillati</taxon>
        <taxon>Bacillota</taxon>
        <taxon>Bacilli</taxon>
        <taxon>Bacillales</taxon>
        <taxon>Paenibacillaceae</taxon>
        <taxon>Cohnella</taxon>
    </lineage>
</organism>
<dbReference type="PANTHER" id="PTHR10559:SF18">
    <property type="entry name" value="TRANSCOBALAMIN II"/>
    <property type="match status" value="1"/>
</dbReference>
<dbReference type="Gene3D" id="1.50.10.20">
    <property type="match status" value="1"/>
</dbReference>
<dbReference type="Proteomes" id="UP000269097">
    <property type="component" value="Chromosome"/>
</dbReference>
<evidence type="ECO:0000313" key="3">
    <source>
        <dbReference type="EMBL" id="AYQ74666.1"/>
    </source>
</evidence>
<dbReference type="EMBL" id="CP033433">
    <property type="protein sequence ID" value="AYQ74666.1"/>
    <property type="molecule type" value="Genomic_DNA"/>
</dbReference>
<feature type="signal peptide" evidence="1">
    <location>
        <begin position="1"/>
        <end position="39"/>
    </location>
</feature>
<proteinExistence type="predicted"/>
<dbReference type="InterPro" id="IPR001119">
    <property type="entry name" value="SLH_dom"/>
</dbReference>
<accession>A0A3G3K2D8</accession>
<dbReference type="KEGG" id="coh:EAV92_20135"/>
<reference evidence="3 4" key="1">
    <citation type="submission" date="2018-10" db="EMBL/GenBank/DDBJ databases">
        <title>Genome Sequence of Cohnella sp.</title>
        <authorList>
            <person name="Srinivasan S."/>
            <person name="Kim M.K."/>
        </authorList>
    </citation>
    <scope>NUCLEOTIDE SEQUENCE [LARGE SCALE GENOMIC DNA]</scope>
    <source>
        <strain evidence="3 4">18JY8-7</strain>
    </source>
</reference>
<name>A0A3G3K2D8_9BACL</name>
<dbReference type="InterPro" id="IPR006311">
    <property type="entry name" value="TAT_signal"/>
</dbReference>
<feature type="domain" description="SLH" evidence="2">
    <location>
        <begin position="796"/>
        <end position="859"/>
    </location>
</feature>
<protein>
    <recommendedName>
        <fullName evidence="2">SLH domain-containing protein</fullName>
    </recommendedName>
</protein>
<evidence type="ECO:0000256" key="1">
    <source>
        <dbReference type="SAM" id="SignalP"/>
    </source>
</evidence>
<evidence type="ECO:0000313" key="4">
    <source>
        <dbReference type="Proteomes" id="UP000269097"/>
    </source>
</evidence>
<keyword evidence="4" id="KW-1185">Reference proteome</keyword>
<dbReference type="InterPro" id="IPR008930">
    <property type="entry name" value="Terpenoid_cyclase/PrenylTrfase"/>
</dbReference>
<dbReference type="PANTHER" id="PTHR10559">
    <property type="entry name" value="TRANSCOBALAMIN-1/GASTRIC INTRINSIC FACTOR"/>
    <property type="match status" value="1"/>
</dbReference>
<feature type="domain" description="SLH" evidence="2">
    <location>
        <begin position="735"/>
        <end position="794"/>
    </location>
</feature>
<dbReference type="AlphaFoldDB" id="A0A3G3K2D8"/>
<feature type="chain" id="PRO_5018089947" description="SLH domain-containing protein" evidence="1">
    <location>
        <begin position="40"/>
        <end position="918"/>
    </location>
</feature>
<dbReference type="SUPFAM" id="SSF48239">
    <property type="entry name" value="Terpenoid cyclases/Protein prenyltransferases"/>
    <property type="match status" value="1"/>
</dbReference>
<dbReference type="CDD" id="cd00688">
    <property type="entry name" value="ISOPREN_C2_like"/>
    <property type="match status" value="1"/>
</dbReference>
<dbReference type="SUPFAM" id="SSF49452">
    <property type="entry name" value="Starch-binding domain-like"/>
    <property type="match status" value="1"/>
</dbReference>
<dbReference type="InterPro" id="IPR013784">
    <property type="entry name" value="Carb-bd-like_fold"/>
</dbReference>
<dbReference type="PROSITE" id="PS51318">
    <property type="entry name" value="TAT"/>
    <property type="match status" value="1"/>
</dbReference>
<dbReference type="RefSeq" id="WP_123042746.1">
    <property type="nucleotide sequence ID" value="NZ_CP033433.1"/>
</dbReference>
<dbReference type="Gene3D" id="2.170.130.30">
    <property type="match status" value="1"/>
</dbReference>
<gene>
    <name evidence="3" type="ORF">EAV92_20135</name>
</gene>
<dbReference type="InterPro" id="IPR051588">
    <property type="entry name" value="Cobalamin_Transport"/>
</dbReference>